<sequence length="158" mass="17883">MGSKKDICELMDKLTIEILDLVEDEVKQKIDIEKNSNSGQLLMAKARYIQGQQTVSASQLPTENSQEFNALVTVESDFPESPEKATKVTMEQHSVNKESGYVDPIKWFGILVPQSLQLAKSRFRKTVELTVDCTNTQLRLNHSIRQLQGLREMKEVAS</sequence>
<reference evidence="2" key="1">
    <citation type="submission" date="2016-12" db="EMBL/GenBank/DDBJ databases">
        <title>An insight into the sialome and mialome of the sand fly, Nyssomyia neivai.</title>
        <authorList>
            <person name="Sebastian V."/>
            <person name="Goulart T.M."/>
            <person name="Oliveira W."/>
            <person name="Calvo E."/>
            <person name="Oliveira L.F."/>
            <person name="Pinto M.C."/>
            <person name="Rosselino A.M."/>
            <person name="Ribeiro J.M."/>
        </authorList>
    </citation>
    <scope>NUCLEOTIDE SEQUENCE</scope>
</reference>
<dbReference type="GO" id="GO:0070072">
    <property type="term" value="P:vacuolar proton-transporting V-type ATPase complex assembly"/>
    <property type="evidence" value="ECO:0007669"/>
    <property type="project" value="InterPro"/>
</dbReference>
<dbReference type="InterPro" id="IPR040357">
    <property type="entry name" value="Vma22/CCDC115"/>
</dbReference>
<dbReference type="PANTHER" id="PTHR31996:SF2">
    <property type="entry name" value="COILED-COIL DOMAIN-CONTAINING PROTEIN 115"/>
    <property type="match status" value="1"/>
</dbReference>
<name>A0A1L8DCR2_9DIPT</name>
<evidence type="ECO:0000313" key="2">
    <source>
        <dbReference type="EMBL" id="JAV04246.1"/>
    </source>
</evidence>
<accession>A0A1L8DCR2</accession>
<dbReference type="EMBL" id="GFDF01009838">
    <property type="protein sequence ID" value="JAV04246.1"/>
    <property type="molecule type" value="Transcribed_RNA"/>
</dbReference>
<proteinExistence type="predicted"/>
<dbReference type="GO" id="GO:0051082">
    <property type="term" value="F:unfolded protein binding"/>
    <property type="evidence" value="ECO:0007669"/>
    <property type="project" value="TreeGrafter"/>
</dbReference>
<protein>
    <recommendedName>
        <fullName evidence="1">Vacuolar ATPase assembly protein VMA22</fullName>
    </recommendedName>
</protein>
<dbReference type="AlphaFoldDB" id="A0A1L8DCR2"/>
<evidence type="ECO:0000256" key="1">
    <source>
        <dbReference type="ARBA" id="ARBA00093634"/>
    </source>
</evidence>
<dbReference type="PANTHER" id="PTHR31996">
    <property type="entry name" value="COILED-COIL DOMAIN-CONTAINING PROTEIN 115"/>
    <property type="match status" value="1"/>
</dbReference>
<organism evidence="2">
    <name type="scientific">Nyssomyia neivai</name>
    <dbReference type="NCBI Taxonomy" id="330878"/>
    <lineage>
        <taxon>Eukaryota</taxon>
        <taxon>Metazoa</taxon>
        <taxon>Ecdysozoa</taxon>
        <taxon>Arthropoda</taxon>
        <taxon>Hexapoda</taxon>
        <taxon>Insecta</taxon>
        <taxon>Pterygota</taxon>
        <taxon>Neoptera</taxon>
        <taxon>Endopterygota</taxon>
        <taxon>Diptera</taxon>
        <taxon>Nematocera</taxon>
        <taxon>Psychodoidea</taxon>
        <taxon>Psychodidae</taxon>
        <taxon>Nyssomyia</taxon>
    </lineage>
</organism>
<dbReference type="Pfam" id="PF21730">
    <property type="entry name" value="Vma22_CCDC115"/>
    <property type="match status" value="1"/>
</dbReference>